<comment type="caution">
    <text evidence="3">The sequence shown here is derived from an EMBL/GenBank/DDBJ whole genome shotgun (WGS) entry which is preliminary data.</text>
</comment>
<dbReference type="EMBL" id="CABFNO020001566">
    <property type="protein sequence ID" value="CAH0004316.1"/>
    <property type="molecule type" value="Genomic_DNA"/>
</dbReference>
<dbReference type="Pfam" id="PF00856">
    <property type="entry name" value="SET"/>
    <property type="match status" value="1"/>
</dbReference>
<sequence length="728" mass="82000">MDIDDGSDMPEFIETLQRQKENLRRAQAQKGKKPEFMIPRFLLVAQFRHQNMAQQQKYSNGQCHFKTSFLPAAYPPSTESLDKLKKVMIKDLCLELHHEGTFLVVRSITPPNRLTGILTAIEDENDHVVTLQLYNQEEETERPADELIGEGTVVMLKNPYLKTTSDGSYGLRVDHLSDIVRLERHDERVPSKWRINLYDDNKNALFWKNLGNEFFGNAQYRAAIERYTEALKYGPTEDEERIIKLNRSMAFLKTQQFEAALSDVESAPNGPNLVEKALDRKAQALYGLGKYRECSLVLKEMSQKFAGNTSVHQRLAHTIDRIKEQERGLYDFAGMQRDASAKRPPHLDFATYVGPVEVRPSGSKGRGLFTTKAVKAGELLLCEKAFAHAFVDTDNEKQDLTVLIDAERDLITVGGQTELIRLVAQKLYHNPSMAGTITGLHHGSYQAVNVSEVDGIPIVDTFLISRIIGLNCFGCPLSTLDSMTRAGPSIDEKVHHSCGLWPMASYINHSCDQNIARAFIGDFMVVRATRDIDSGSELKWRYYQTGQDNKKRADKHWGFQCDCVICTDDQATSSKMLAERRRLVKTLLAQGSAVRPGKIESMLAKMKLTYRKPASEVPRMNIYNFQVRLAIRYLENNQPDKAVERGLEALGSLGFVIEGAAMPKPGTSNGTILIKQWGVDCDIFKCWRVLSNAYGMLGAFGLESQAEHFGKISYKACMGEDSSFDSHK</sequence>
<evidence type="ECO:0000256" key="1">
    <source>
        <dbReference type="PROSITE-ProRule" id="PRU00339"/>
    </source>
</evidence>
<keyword evidence="1" id="KW-0802">TPR repeat</keyword>
<feature type="repeat" description="TPR" evidence="1">
    <location>
        <begin position="204"/>
        <end position="237"/>
    </location>
</feature>
<organism evidence="3 4">
    <name type="scientific">Clonostachys byssicola</name>
    <dbReference type="NCBI Taxonomy" id="160290"/>
    <lineage>
        <taxon>Eukaryota</taxon>
        <taxon>Fungi</taxon>
        <taxon>Dikarya</taxon>
        <taxon>Ascomycota</taxon>
        <taxon>Pezizomycotina</taxon>
        <taxon>Sordariomycetes</taxon>
        <taxon>Hypocreomycetidae</taxon>
        <taxon>Hypocreales</taxon>
        <taxon>Bionectriaceae</taxon>
        <taxon>Clonostachys</taxon>
    </lineage>
</organism>
<evidence type="ECO:0000259" key="2">
    <source>
        <dbReference type="PROSITE" id="PS50280"/>
    </source>
</evidence>
<dbReference type="AlphaFoldDB" id="A0A9N9UVE9"/>
<dbReference type="SUPFAM" id="SSF82199">
    <property type="entry name" value="SET domain"/>
    <property type="match status" value="1"/>
</dbReference>
<dbReference type="InterPro" id="IPR011990">
    <property type="entry name" value="TPR-like_helical_dom_sf"/>
</dbReference>
<dbReference type="Proteomes" id="UP000754883">
    <property type="component" value="Unassembled WGS sequence"/>
</dbReference>
<reference evidence="3 4" key="2">
    <citation type="submission" date="2021-10" db="EMBL/GenBank/DDBJ databases">
        <authorList>
            <person name="Piombo E."/>
        </authorList>
    </citation>
    <scope>NUCLEOTIDE SEQUENCE [LARGE SCALE GENOMIC DNA]</scope>
</reference>
<dbReference type="PANTHER" id="PTHR47643:SF2">
    <property type="entry name" value="TPR DOMAIN PROTEIN (AFU_ORTHOLOGUE AFUA_5G12710)"/>
    <property type="match status" value="1"/>
</dbReference>
<gene>
    <name evidence="3" type="ORF">CBYS24578_00011856</name>
</gene>
<dbReference type="InterPro" id="IPR019734">
    <property type="entry name" value="TPR_rpt"/>
</dbReference>
<reference evidence="4" key="1">
    <citation type="submission" date="2019-06" db="EMBL/GenBank/DDBJ databases">
        <authorList>
            <person name="Broberg M."/>
        </authorList>
    </citation>
    <scope>NUCLEOTIDE SEQUENCE [LARGE SCALE GENOMIC DNA]</scope>
</reference>
<dbReference type="SMART" id="SM00028">
    <property type="entry name" value="TPR"/>
    <property type="match status" value="1"/>
</dbReference>
<keyword evidence="4" id="KW-1185">Reference proteome</keyword>
<dbReference type="InterPro" id="IPR046341">
    <property type="entry name" value="SET_dom_sf"/>
</dbReference>
<dbReference type="PROSITE" id="PS50280">
    <property type="entry name" value="SET"/>
    <property type="match status" value="1"/>
</dbReference>
<evidence type="ECO:0000313" key="4">
    <source>
        <dbReference type="Proteomes" id="UP000754883"/>
    </source>
</evidence>
<feature type="domain" description="SET" evidence="2">
    <location>
        <begin position="354"/>
        <end position="543"/>
    </location>
</feature>
<name>A0A9N9UVE9_9HYPO</name>
<dbReference type="InterPro" id="IPR053209">
    <property type="entry name" value="Gramillin-biosynth_MTr"/>
</dbReference>
<dbReference type="PROSITE" id="PS50005">
    <property type="entry name" value="TPR"/>
    <property type="match status" value="1"/>
</dbReference>
<dbReference type="Gene3D" id="1.25.40.10">
    <property type="entry name" value="Tetratricopeptide repeat domain"/>
    <property type="match status" value="1"/>
</dbReference>
<dbReference type="SUPFAM" id="SSF48452">
    <property type="entry name" value="TPR-like"/>
    <property type="match status" value="1"/>
</dbReference>
<accession>A0A9N9UVE9</accession>
<evidence type="ECO:0000313" key="3">
    <source>
        <dbReference type="EMBL" id="CAH0004316.1"/>
    </source>
</evidence>
<dbReference type="OrthoDB" id="438641at2759"/>
<proteinExistence type="predicted"/>
<protein>
    <recommendedName>
        <fullName evidence="2">SET domain-containing protein</fullName>
    </recommendedName>
</protein>
<dbReference type="PANTHER" id="PTHR47643">
    <property type="entry name" value="TPR DOMAIN PROTEIN (AFU_ORTHOLOGUE AFUA_5G12710)"/>
    <property type="match status" value="1"/>
</dbReference>
<dbReference type="Gene3D" id="2.170.270.10">
    <property type="entry name" value="SET domain"/>
    <property type="match status" value="1"/>
</dbReference>
<dbReference type="InterPro" id="IPR001214">
    <property type="entry name" value="SET_dom"/>
</dbReference>